<evidence type="ECO:0000313" key="2">
    <source>
        <dbReference type="EMBL" id="KXS30743.1"/>
    </source>
</evidence>
<feature type="chain" id="PRO_5007483840" description="Porin" evidence="1">
    <location>
        <begin position="26"/>
        <end position="452"/>
    </location>
</feature>
<sequence>MKKLTGVKLALCLGIGICTGPSAYAVNWFDVQTISLPEWGNGKVIGFLQPVYTNIAANPASNGQTGKFNLVAPTFDKSSQLFMQRARLFVRGSINPDISYYVGTEMGENGYDYSFGRYAPRIIDANMVFSNMIPGVRFEVGNIRAPGPEGAMEGFMDFNFLDLFPTGITQLMQPTFYTVNPSTPYKIAAPGTKDGYSIPGAHVSGNNGFRYPGVQAENWFMGTRNIEVAYGVMLAEYGRLDDTGTLNGPIVAGRLQASYLLDDAGGRFFRNDLTGFVWAQQAHPSMNGVSNGMTRDGFGMTYRNGYMQRGGTNVKAEYFEGSGNIAAPAVFNQFPGSTPAQYDQTVYAGSSNKAHGYAMSAGMFMNAHTEFVMRYDYYDRLPNLAPTERVFKNISTAAVYHITPMTKIVMDYVYRSISIPNASAIAVAQRPLAESTTQSIGNQIDIWAVYAF</sequence>
<feature type="signal peptide" evidence="1">
    <location>
        <begin position="1"/>
        <end position="25"/>
    </location>
</feature>
<proteinExistence type="predicted"/>
<gene>
    <name evidence="2" type="ORF">AWT59_3137</name>
</gene>
<dbReference type="Gene3D" id="2.40.160.10">
    <property type="entry name" value="Porin"/>
    <property type="match status" value="1"/>
</dbReference>
<comment type="caution">
    <text evidence="2">The sequence shown here is derived from an EMBL/GenBank/DDBJ whole genome shotgun (WGS) entry which is preliminary data.</text>
</comment>
<reference evidence="2 3" key="2">
    <citation type="submission" date="2016-03" db="EMBL/GenBank/DDBJ databases">
        <title>New uncultured bacterium of the family Gallionellaceae from acid mine drainage: description and reconstruction of genome based on metagenomic analysis of microbial community.</title>
        <authorList>
            <person name="Kadnikov V."/>
            <person name="Ivasenko D."/>
            <person name="Beletsky A."/>
            <person name="Mardanov A."/>
            <person name="Danilova E."/>
            <person name="Pimenov N."/>
            <person name="Karnachuk O."/>
            <person name="Ravin N."/>
        </authorList>
    </citation>
    <scope>NUCLEOTIDE SEQUENCE [LARGE SCALE GENOMIC DNA]</scope>
    <source>
        <strain evidence="2">ShG14-8</strain>
    </source>
</reference>
<dbReference type="AlphaFoldDB" id="A0A139BPK7"/>
<accession>A0A139BPK7</accession>
<evidence type="ECO:0000313" key="3">
    <source>
        <dbReference type="Proteomes" id="UP000070578"/>
    </source>
</evidence>
<reference evidence="2 3" key="1">
    <citation type="submission" date="2016-02" db="EMBL/GenBank/DDBJ databases">
        <authorList>
            <person name="Wen L."/>
            <person name="He K."/>
            <person name="Yang H."/>
        </authorList>
    </citation>
    <scope>NUCLEOTIDE SEQUENCE [LARGE SCALE GENOMIC DNA]</scope>
    <source>
        <strain evidence="2">ShG14-8</strain>
    </source>
</reference>
<organism evidence="2 3">
    <name type="scientific">Candidatus Gallionella acididurans</name>
    <dbReference type="NCBI Taxonomy" id="1796491"/>
    <lineage>
        <taxon>Bacteria</taxon>
        <taxon>Pseudomonadati</taxon>
        <taxon>Pseudomonadota</taxon>
        <taxon>Betaproteobacteria</taxon>
        <taxon>Nitrosomonadales</taxon>
        <taxon>Gallionellaceae</taxon>
        <taxon>Gallionella</taxon>
    </lineage>
</organism>
<dbReference type="EMBL" id="LSLI01000152">
    <property type="protein sequence ID" value="KXS30743.1"/>
    <property type="molecule type" value="Genomic_DNA"/>
</dbReference>
<protein>
    <recommendedName>
        <fullName evidence="4">Porin</fullName>
    </recommendedName>
</protein>
<dbReference type="InterPro" id="IPR023614">
    <property type="entry name" value="Porin_dom_sf"/>
</dbReference>
<dbReference type="Proteomes" id="UP000070578">
    <property type="component" value="Unassembled WGS sequence"/>
</dbReference>
<keyword evidence="1" id="KW-0732">Signal</keyword>
<evidence type="ECO:0008006" key="4">
    <source>
        <dbReference type="Google" id="ProtNLM"/>
    </source>
</evidence>
<name>A0A139BPK7_9PROT</name>
<evidence type="ECO:0000256" key="1">
    <source>
        <dbReference type="SAM" id="SignalP"/>
    </source>
</evidence>